<sequence>MFEYEYFNNFRDFLYSIKKIGASSSNKQTKPASPTFLKKVISLYNENYMKNNRVKATYHCLFFKITK</sequence>
<accession>W6NH32</accession>
<reference evidence="1 2" key="1">
    <citation type="journal article" date="2015" name="Genome Announc.">
        <title>Draft Genome Sequence of Clostridium tyrobutyricum Strain DIVETGP, Isolated from Cow's Milk for Grana Padano Production.</title>
        <authorList>
            <person name="Soggiu A."/>
            <person name="Piras C."/>
            <person name="Gaiarsa S."/>
            <person name="Sassera D."/>
            <person name="Roncada P."/>
            <person name="Bendixen E."/>
            <person name="Brasca M."/>
            <person name="Bonizzi L."/>
        </authorList>
    </citation>
    <scope>NUCLEOTIDE SEQUENCE [LARGE SCALE GENOMIC DNA]</scope>
    <source>
        <strain evidence="1 2">DIVETGP</strain>
    </source>
</reference>
<organism evidence="1 2">
    <name type="scientific">Clostridium tyrobutyricum DIVETGP</name>
    <dbReference type="NCBI Taxonomy" id="1408889"/>
    <lineage>
        <taxon>Bacteria</taxon>
        <taxon>Bacillati</taxon>
        <taxon>Bacillota</taxon>
        <taxon>Clostridia</taxon>
        <taxon>Eubacteriales</taxon>
        <taxon>Clostridiaceae</taxon>
        <taxon>Clostridium</taxon>
    </lineage>
</organism>
<proteinExistence type="predicted"/>
<name>W6NH32_CLOTY</name>
<evidence type="ECO:0000313" key="2">
    <source>
        <dbReference type="Proteomes" id="UP000019482"/>
    </source>
</evidence>
<protein>
    <submittedName>
        <fullName evidence="1">BioC</fullName>
    </submittedName>
</protein>
<dbReference type="AlphaFoldDB" id="W6NH32"/>
<gene>
    <name evidence="1" type="ORF">CTDIVETGP_1482</name>
</gene>
<dbReference type="EMBL" id="CBXI010000023">
    <property type="protein sequence ID" value="CDL91412.1"/>
    <property type="molecule type" value="Genomic_DNA"/>
</dbReference>
<evidence type="ECO:0000313" key="1">
    <source>
        <dbReference type="EMBL" id="CDL91412.1"/>
    </source>
</evidence>
<dbReference type="OrthoDB" id="9774345at2"/>
<dbReference type="Proteomes" id="UP000019482">
    <property type="component" value="Unassembled WGS sequence"/>
</dbReference>
<keyword evidence="2" id="KW-1185">Reference proteome</keyword>
<comment type="caution">
    <text evidence="1">The sequence shown here is derived from an EMBL/GenBank/DDBJ whole genome shotgun (WGS) entry which is preliminary data.</text>
</comment>